<dbReference type="RefSeq" id="WP_167301405.1">
    <property type="nucleotide sequence ID" value="NZ_JAASQV010000005.1"/>
</dbReference>
<feature type="chain" id="PRO_5030769667" description="DUF4384 domain-containing protein" evidence="1">
    <location>
        <begin position="21"/>
        <end position="296"/>
    </location>
</feature>
<keyword evidence="3" id="KW-1185">Reference proteome</keyword>
<name>A0A7X5V3A0_9SPHN</name>
<evidence type="ECO:0000256" key="1">
    <source>
        <dbReference type="SAM" id="SignalP"/>
    </source>
</evidence>
<reference evidence="2 3" key="1">
    <citation type="submission" date="2020-03" db="EMBL/GenBank/DDBJ databases">
        <title>Genomic Encyclopedia of Type Strains, Phase IV (KMG-IV): sequencing the most valuable type-strain genomes for metagenomic binning, comparative biology and taxonomic classification.</title>
        <authorList>
            <person name="Goeker M."/>
        </authorList>
    </citation>
    <scope>NUCLEOTIDE SEQUENCE [LARGE SCALE GENOMIC DNA]</scope>
    <source>
        <strain evidence="2 3">DSM 4733</strain>
    </source>
</reference>
<evidence type="ECO:0000313" key="3">
    <source>
        <dbReference type="Proteomes" id="UP000564677"/>
    </source>
</evidence>
<organism evidence="2 3">
    <name type="scientific">Sphingomonas leidyi</name>
    <dbReference type="NCBI Taxonomy" id="68569"/>
    <lineage>
        <taxon>Bacteria</taxon>
        <taxon>Pseudomonadati</taxon>
        <taxon>Pseudomonadota</taxon>
        <taxon>Alphaproteobacteria</taxon>
        <taxon>Sphingomonadales</taxon>
        <taxon>Sphingomonadaceae</taxon>
        <taxon>Sphingomonas</taxon>
    </lineage>
</organism>
<dbReference type="Proteomes" id="UP000564677">
    <property type="component" value="Unassembled WGS sequence"/>
</dbReference>
<comment type="caution">
    <text evidence="2">The sequence shown here is derived from an EMBL/GenBank/DDBJ whole genome shotgun (WGS) entry which is preliminary data.</text>
</comment>
<evidence type="ECO:0008006" key="4">
    <source>
        <dbReference type="Google" id="ProtNLM"/>
    </source>
</evidence>
<accession>A0A7X5V3A0</accession>
<sequence length="296" mass="32608">MIRKSKGLAMLAGVPMLVAAAPAGGGNMAVFPLPDTMWPDPAAPVGKAFTLKPGEELMRASVKQTQKLTLLAPVKVSIDRFTDEIAAGEELTAVVAPEATQAKIGGKGLYFCGRDQRGRSGLGAALLGGLASKFMPIVRFCFIDGDKDGKLDQVFLAGAKDEAMQKAIPIDSVAYRTEYLVPRDAGQYLRLRYRKYTPESNKVQLELEVYEDGKKRGFDYVLYNGSAGPLQRQVPYLQTNPRKIPYPVFFNNVMGAVVRVDGVDAEGNARFTIERNFRPTLFRPISIEVRYIYIYI</sequence>
<proteinExistence type="predicted"/>
<protein>
    <recommendedName>
        <fullName evidence="4">DUF4384 domain-containing protein</fullName>
    </recommendedName>
</protein>
<keyword evidence="1" id="KW-0732">Signal</keyword>
<evidence type="ECO:0000313" key="2">
    <source>
        <dbReference type="EMBL" id="NIJ67114.1"/>
    </source>
</evidence>
<gene>
    <name evidence="2" type="ORF">FHR20_004092</name>
</gene>
<dbReference type="AlphaFoldDB" id="A0A7X5V3A0"/>
<feature type="signal peptide" evidence="1">
    <location>
        <begin position="1"/>
        <end position="20"/>
    </location>
</feature>
<dbReference type="EMBL" id="JAASQV010000005">
    <property type="protein sequence ID" value="NIJ67114.1"/>
    <property type="molecule type" value="Genomic_DNA"/>
</dbReference>